<feature type="domain" description="WH2" evidence="3">
    <location>
        <begin position="511"/>
        <end position="528"/>
    </location>
</feature>
<feature type="region of interest" description="Disordered" evidence="2">
    <location>
        <begin position="310"/>
        <end position="491"/>
    </location>
</feature>
<sequence>MAKEIDINKLLAQENNALNTILGQVNKLCEQNKKLQGLIEIQNETKELEKEHNRSLHWFKRFVKTVSNVKYIFIKSEEQLTNEAIKYNNKVLKDIDNKIYNIAEKSAPLKQELQEEIKKNFEDLTKKNLSKDQRERLSEVFFSYKSKPERFSALHMTNPLQFINAEELEKQYNSLNATKQNIQNLISENSNIKELKKIQKQVAEIREEIPYTFFEKLNNIWQNVKNVFVNNSEQVLAKNKESNTRTIRKIDKQLYETKHKFEELIENKERNINDIIAKLPDNEELQKIVSNLTNHMTSKKEPILANSSLAKPLENNIPPPPPLPENNIPPPPPLPENNIPPPPPLPENNIPPPPPLPENNIPPPPPLPENNIPPPPPLPENNIPPPPPLPENNIPPPPPLPENNIPPPPPLPENNIPPPPPLPENNIPPPPPLPENNIPPPPPLPENNIPPPPPMAPAQTETLSKPVEATTVKKLENQPRPSIDTSDLMKEIVGPKNLRKVEKTDVKAQDSRDLLLQSIRGEHKLKKVEFDPNTGKPVAYSHSKPAQNVSKPNEIASILARRVAMEMSDSSSSSSGSESDSGNWSDVSTKPKVLKTKGERDAIKSTHVQKGLSGKNSRKSSFGIG</sequence>
<organism evidence="4 5">
    <name type="scientific">Rickettsia helvetica</name>
    <dbReference type="NCBI Taxonomy" id="35789"/>
    <lineage>
        <taxon>Bacteria</taxon>
        <taxon>Pseudomonadati</taxon>
        <taxon>Pseudomonadota</taxon>
        <taxon>Alphaproteobacteria</taxon>
        <taxon>Rickettsiales</taxon>
        <taxon>Rickettsiaceae</taxon>
        <taxon>Rickettsieae</taxon>
        <taxon>Rickettsia</taxon>
        <taxon>spotted fever group</taxon>
    </lineage>
</organism>
<dbReference type="PROSITE" id="PS51082">
    <property type="entry name" value="WH2"/>
    <property type="match status" value="1"/>
</dbReference>
<dbReference type="SMART" id="SM00246">
    <property type="entry name" value="WH2"/>
    <property type="match status" value="2"/>
</dbReference>
<protein>
    <submittedName>
        <fullName evidence="4">Arp2/3 complex-activating protein rickA</fullName>
    </submittedName>
</protein>
<dbReference type="Gene3D" id="6.10.280.150">
    <property type="match status" value="1"/>
</dbReference>
<feature type="region of interest" description="Disordered" evidence="2">
    <location>
        <begin position="527"/>
        <end position="625"/>
    </location>
</feature>
<dbReference type="Proteomes" id="UP001642485">
    <property type="component" value="Chromosome"/>
</dbReference>
<evidence type="ECO:0000256" key="1">
    <source>
        <dbReference type="SAM" id="Coils"/>
    </source>
</evidence>
<reference evidence="4 5" key="1">
    <citation type="submission" date="2024-02" db="EMBL/GenBank/DDBJ databases">
        <authorList>
            <person name="Nijsse B."/>
            <person name="Sprong H."/>
        </authorList>
    </citation>
    <scope>NUCLEOTIDE SEQUENCE [LARGE SCALE GENOMIC DNA]</scope>
    <source>
        <strain evidence="4">OB144</strain>
    </source>
</reference>
<keyword evidence="5" id="KW-1185">Reference proteome</keyword>
<keyword evidence="1" id="KW-0175">Coiled coil</keyword>
<evidence type="ECO:0000259" key="3">
    <source>
        <dbReference type="PROSITE" id="PS51082"/>
    </source>
</evidence>
<dbReference type="InterPro" id="IPR003124">
    <property type="entry name" value="WH2_dom"/>
</dbReference>
<feature type="coiled-coil region" evidence="1">
    <location>
        <begin position="165"/>
        <end position="208"/>
    </location>
</feature>
<name>A0ABP0T6X9_RICHE</name>
<feature type="compositionally biased region" description="Pro residues" evidence="2">
    <location>
        <begin position="317"/>
        <end position="456"/>
    </location>
</feature>
<proteinExistence type="predicted"/>
<gene>
    <name evidence="4" type="ORF">OB144RH_08055</name>
</gene>
<dbReference type="EMBL" id="OZ018776">
    <property type="protein sequence ID" value="CAK9121722.1"/>
    <property type="molecule type" value="Genomic_DNA"/>
</dbReference>
<dbReference type="RefSeq" id="WP_355403968.1">
    <property type="nucleotide sequence ID" value="NZ_OZ018776.1"/>
</dbReference>
<evidence type="ECO:0000313" key="5">
    <source>
        <dbReference type="Proteomes" id="UP001642485"/>
    </source>
</evidence>
<evidence type="ECO:0000313" key="4">
    <source>
        <dbReference type="EMBL" id="CAK9121722.1"/>
    </source>
</evidence>
<feature type="compositionally biased region" description="Low complexity" evidence="2">
    <location>
        <begin position="565"/>
        <end position="582"/>
    </location>
</feature>
<evidence type="ECO:0000256" key="2">
    <source>
        <dbReference type="SAM" id="MobiDB-lite"/>
    </source>
</evidence>
<accession>A0ABP0T6X9</accession>